<dbReference type="OrthoDB" id="1713262at2759"/>
<sequence>MKDSKPGDTLIAKRDKFSFKQCPNNDLKRNEMQKIPYASTVRSMYLSDLRMQDWKAVKHVMHYLRRTKGHMLTYRKSDELDIIEYSDSDFARCQDSKHSAYGYIYILARGAISWKSVKQTLIASSTITVEFVACSSIK</sequence>
<comment type="caution">
    <text evidence="1">The sequence shown here is derived from an EMBL/GenBank/DDBJ whole genome shotgun (WGS) entry which is preliminary data.</text>
</comment>
<organism evidence="1 2">
    <name type="scientific">Mucuna pruriens</name>
    <name type="common">Velvet bean</name>
    <name type="synonym">Dolichos pruriens</name>
    <dbReference type="NCBI Taxonomy" id="157652"/>
    <lineage>
        <taxon>Eukaryota</taxon>
        <taxon>Viridiplantae</taxon>
        <taxon>Streptophyta</taxon>
        <taxon>Embryophyta</taxon>
        <taxon>Tracheophyta</taxon>
        <taxon>Spermatophyta</taxon>
        <taxon>Magnoliopsida</taxon>
        <taxon>eudicotyledons</taxon>
        <taxon>Gunneridae</taxon>
        <taxon>Pentapetalae</taxon>
        <taxon>rosids</taxon>
        <taxon>fabids</taxon>
        <taxon>Fabales</taxon>
        <taxon>Fabaceae</taxon>
        <taxon>Papilionoideae</taxon>
        <taxon>50 kb inversion clade</taxon>
        <taxon>NPAAA clade</taxon>
        <taxon>indigoferoid/millettioid clade</taxon>
        <taxon>Phaseoleae</taxon>
        <taxon>Mucuna</taxon>
    </lineage>
</organism>
<dbReference type="PANTHER" id="PTHR11439:SF467">
    <property type="entry name" value="INTEGRASE CATALYTIC DOMAIN-CONTAINING PROTEIN"/>
    <property type="match status" value="1"/>
</dbReference>
<accession>A0A371F4N8</accession>
<gene>
    <name evidence="1" type="ORF">CR513_47146</name>
</gene>
<reference evidence="1" key="1">
    <citation type="submission" date="2018-05" db="EMBL/GenBank/DDBJ databases">
        <title>Draft genome of Mucuna pruriens seed.</title>
        <authorList>
            <person name="Nnadi N.E."/>
            <person name="Vos R."/>
            <person name="Hasami M.H."/>
            <person name="Devisetty U.K."/>
            <person name="Aguiy J.C."/>
        </authorList>
    </citation>
    <scope>NUCLEOTIDE SEQUENCE [LARGE SCALE GENOMIC DNA]</scope>
    <source>
        <strain evidence="1">JCA_2017</strain>
    </source>
</reference>
<dbReference type="EMBL" id="QJKJ01010583">
    <property type="protein sequence ID" value="RDX73272.1"/>
    <property type="molecule type" value="Genomic_DNA"/>
</dbReference>
<evidence type="ECO:0008006" key="3">
    <source>
        <dbReference type="Google" id="ProtNLM"/>
    </source>
</evidence>
<keyword evidence="2" id="KW-1185">Reference proteome</keyword>
<dbReference type="PANTHER" id="PTHR11439">
    <property type="entry name" value="GAG-POL-RELATED RETROTRANSPOSON"/>
    <property type="match status" value="1"/>
</dbReference>
<dbReference type="AlphaFoldDB" id="A0A371F4N8"/>
<evidence type="ECO:0000313" key="1">
    <source>
        <dbReference type="EMBL" id="RDX73272.1"/>
    </source>
</evidence>
<evidence type="ECO:0000313" key="2">
    <source>
        <dbReference type="Proteomes" id="UP000257109"/>
    </source>
</evidence>
<name>A0A371F4N8_MUCPR</name>
<proteinExistence type="predicted"/>
<dbReference type="Proteomes" id="UP000257109">
    <property type="component" value="Unassembled WGS sequence"/>
</dbReference>
<protein>
    <recommendedName>
        <fullName evidence="3">Mitochondrial protein</fullName>
    </recommendedName>
</protein>
<dbReference type="STRING" id="157652.A0A371F4N8"/>
<feature type="non-terminal residue" evidence="1">
    <location>
        <position position="1"/>
    </location>
</feature>